<dbReference type="GO" id="GO:0004478">
    <property type="term" value="F:methionine adenosyltransferase activity"/>
    <property type="evidence" value="ECO:0007669"/>
    <property type="project" value="UniProtKB-UniRule"/>
</dbReference>
<evidence type="ECO:0000256" key="8">
    <source>
        <dbReference type="NCBIfam" id="TIGR01034"/>
    </source>
</evidence>
<evidence type="ECO:0000259" key="10">
    <source>
        <dbReference type="Pfam" id="PF00438"/>
    </source>
</evidence>
<evidence type="ECO:0000259" key="11">
    <source>
        <dbReference type="Pfam" id="PF02772"/>
    </source>
</evidence>
<evidence type="ECO:0000256" key="2">
    <source>
        <dbReference type="ARBA" id="ARBA00022679"/>
    </source>
</evidence>
<keyword evidence="6" id="KW-0460">Magnesium</keyword>
<dbReference type="Pfam" id="PF02772">
    <property type="entry name" value="S-AdoMet_synt_M"/>
    <property type="match status" value="1"/>
</dbReference>
<dbReference type="GO" id="GO:0046872">
    <property type="term" value="F:metal ion binding"/>
    <property type="evidence" value="ECO:0007669"/>
    <property type="project" value="UniProtKB-KW"/>
</dbReference>
<dbReference type="RefSeq" id="WP_317705602.1">
    <property type="nucleotide sequence ID" value="NZ_AP024714.1"/>
</dbReference>
<dbReference type="NCBIfam" id="TIGR01034">
    <property type="entry name" value="metK"/>
    <property type="match status" value="1"/>
</dbReference>
<keyword evidence="5" id="KW-0067">ATP-binding</keyword>
<dbReference type="Proteomes" id="UP001321825">
    <property type="component" value="Chromosome"/>
</dbReference>
<evidence type="ECO:0000256" key="7">
    <source>
        <dbReference type="ARBA" id="ARBA00022958"/>
    </source>
</evidence>
<dbReference type="Pfam" id="PF00438">
    <property type="entry name" value="S-AdoMet_synt_N"/>
    <property type="match status" value="1"/>
</dbReference>
<keyword evidence="1" id="KW-0554">One-carbon metabolism</keyword>
<dbReference type="EC" id="2.5.1.6" evidence="8"/>
<dbReference type="InterPro" id="IPR002133">
    <property type="entry name" value="S-AdoMet_synthetase"/>
</dbReference>
<feature type="domain" description="S-adenosylmethionine synthetase central" evidence="11">
    <location>
        <begin position="119"/>
        <end position="238"/>
    </location>
</feature>
<reference evidence="14" key="1">
    <citation type="journal article" date="2024" name="Int. J. Syst. Evol. Microbiol.">
        <title>Methylomarinovum tepidoasis sp. nov., a moderately thermophilic methanotroph of the family Methylothermaceae isolated from a deep-sea hydrothermal field.</title>
        <authorList>
            <person name="Hirayama H."/>
            <person name="Takaki Y."/>
            <person name="Abe M."/>
            <person name="Miyazaki M."/>
            <person name="Uematsu K."/>
            <person name="Matsui Y."/>
            <person name="Takai K."/>
        </authorList>
    </citation>
    <scope>NUCLEOTIDE SEQUENCE [LARGE SCALE GENOMIC DNA]</scope>
    <source>
        <strain evidence="14">IT-9</strain>
    </source>
</reference>
<keyword evidence="2 13" id="KW-0808">Transferase</keyword>
<evidence type="ECO:0000256" key="4">
    <source>
        <dbReference type="ARBA" id="ARBA00022741"/>
    </source>
</evidence>
<dbReference type="PIRSF" id="PIRSF000497">
    <property type="entry name" value="MAT"/>
    <property type="match status" value="1"/>
</dbReference>
<name>A0AAU9CMF5_9GAMM</name>
<dbReference type="CDD" id="cd18079">
    <property type="entry name" value="S-AdoMet_synt"/>
    <property type="match status" value="1"/>
</dbReference>
<evidence type="ECO:0000259" key="12">
    <source>
        <dbReference type="Pfam" id="PF02773"/>
    </source>
</evidence>
<dbReference type="Pfam" id="PF02773">
    <property type="entry name" value="S-AdoMet_synt_C"/>
    <property type="match status" value="1"/>
</dbReference>
<keyword evidence="3" id="KW-0479">Metal-binding</keyword>
<dbReference type="InterPro" id="IPR022629">
    <property type="entry name" value="S-AdoMet_synt_central"/>
</dbReference>
<keyword evidence="14" id="KW-1185">Reference proteome</keyword>
<dbReference type="GO" id="GO:0005524">
    <property type="term" value="F:ATP binding"/>
    <property type="evidence" value="ECO:0007669"/>
    <property type="project" value="UniProtKB-KW"/>
</dbReference>
<organism evidence="13 14">
    <name type="scientific">Methylomarinovum caldicuralii</name>
    <dbReference type="NCBI Taxonomy" id="438856"/>
    <lineage>
        <taxon>Bacteria</taxon>
        <taxon>Pseudomonadati</taxon>
        <taxon>Pseudomonadota</taxon>
        <taxon>Gammaproteobacteria</taxon>
        <taxon>Methylococcales</taxon>
        <taxon>Methylothermaceae</taxon>
        <taxon>Methylomarinovum</taxon>
    </lineage>
</organism>
<dbReference type="SUPFAM" id="SSF55973">
    <property type="entry name" value="S-adenosylmethionine synthetase"/>
    <property type="match status" value="3"/>
</dbReference>
<evidence type="ECO:0000313" key="13">
    <source>
        <dbReference type="EMBL" id="BCX80637.1"/>
    </source>
</evidence>
<dbReference type="EMBL" id="AP024714">
    <property type="protein sequence ID" value="BCX80637.1"/>
    <property type="molecule type" value="Genomic_DNA"/>
</dbReference>
<gene>
    <name evidence="13" type="ORF">MIT9_P0211</name>
</gene>
<dbReference type="InterPro" id="IPR022630">
    <property type="entry name" value="S-AdoMet_synt_C"/>
</dbReference>
<evidence type="ECO:0000256" key="6">
    <source>
        <dbReference type="ARBA" id="ARBA00022842"/>
    </source>
</evidence>
<dbReference type="GO" id="GO:0006730">
    <property type="term" value="P:one-carbon metabolic process"/>
    <property type="evidence" value="ECO:0007669"/>
    <property type="project" value="UniProtKB-KW"/>
</dbReference>
<dbReference type="Gene3D" id="3.30.300.10">
    <property type="match status" value="3"/>
</dbReference>
<accession>A0AAU9CMF5</accession>
<dbReference type="InterPro" id="IPR022628">
    <property type="entry name" value="S-AdoMet_synt_N"/>
</dbReference>
<feature type="domain" description="S-adenosylmethionine synthetase C-terminal" evidence="12">
    <location>
        <begin position="243"/>
        <end position="387"/>
    </location>
</feature>
<evidence type="ECO:0000256" key="3">
    <source>
        <dbReference type="ARBA" id="ARBA00022723"/>
    </source>
</evidence>
<dbReference type="InterPro" id="IPR022636">
    <property type="entry name" value="S-AdoMet_synthetase_sfam"/>
</dbReference>
<evidence type="ECO:0000256" key="5">
    <source>
        <dbReference type="ARBA" id="ARBA00022840"/>
    </source>
</evidence>
<dbReference type="AlphaFoldDB" id="A0AAU9CMF5"/>
<evidence type="ECO:0000313" key="14">
    <source>
        <dbReference type="Proteomes" id="UP001321825"/>
    </source>
</evidence>
<proteinExistence type="inferred from homology"/>
<dbReference type="PANTHER" id="PTHR11964">
    <property type="entry name" value="S-ADENOSYLMETHIONINE SYNTHETASE"/>
    <property type="match status" value="1"/>
</dbReference>
<feature type="domain" description="S-adenosylmethionine synthetase N-terminal" evidence="10">
    <location>
        <begin position="6"/>
        <end position="98"/>
    </location>
</feature>
<dbReference type="GO" id="GO:0006556">
    <property type="term" value="P:S-adenosylmethionine biosynthetic process"/>
    <property type="evidence" value="ECO:0007669"/>
    <property type="project" value="UniProtKB-UniRule"/>
</dbReference>
<sequence length="396" mass="43096">MNQHTVLFTSEAVTAGHPDRLCDSISDAIVDRFLCQDPGSRVITECAISKGVVFIAARLASDVMIDLPETARSVIREIGYHPKDFDAEGCTVVTSIIQMPVEQRCQDESLLSDAEIDRIVAQNQTTVFGFACTHTPDLMPLPITLARHLANQLSAARTHEELACLSPDGTIQVGVELAGGIPRRLHTLALICGFQAGQIIKPDRLQETLKTQVIEPVLQSMQLSLDPETRILINPLGAHIRSGPATHSGMTGRKTANDTYGAYARHSGAALSGKDPLRIDRSGTYAARYAAKNVVSAGLAEACEVQLSYTIGQARPVSVEVDTFGTGTLKDEVIAKRLEEVFDFRVGAIIRDLQLRQLPSRYPEGFYRHLPVAGHFGASFTELPWERTDKAAELKG</sequence>
<evidence type="ECO:0000256" key="1">
    <source>
        <dbReference type="ARBA" id="ARBA00022563"/>
    </source>
</evidence>
<dbReference type="KEGG" id="mcau:MIT9_P0211"/>
<keyword evidence="4" id="KW-0547">Nucleotide-binding</keyword>
<evidence type="ECO:0000256" key="9">
    <source>
        <dbReference type="RuleBase" id="RU004462"/>
    </source>
</evidence>
<keyword evidence="7" id="KW-0630">Potassium</keyword>
<comment type="similarity">
    <text evidence="9">Belongs to the AdoMet synthase family.</text>
</comment>
<protein>
    <recommendedName>
        <fullName evidence="8">Methionine adenosyltransferase</fullName>
        <ecNumber evidence="8">2.5.1.6</ecNumber>
    </recommendedName>
</protein>